<dbReference type="SUPFAM" id="SSF52129">
    <property type="entry name" value="Caspase-like"/>
    <property type="match status" value="1"/>
</dbReference>
<dbReference type="InterPro" id="IPR011600">
    <property type="entry name" value="Pept_C14_caspase"/>
</dbReference>
<dbReference type="PROSITE" id="PS50835">
    <property type="entry name" value="IG_LIKE"/>
    <property type="match status" value="1"/>
</dbReference>
<dbReference type="GO" id="GO:0004197">
    <property type="term" value="F:cysteine-type endopeptidase activity"/>
    <property type="evidence" value="ECO:0007669"/>
    <property type="project" value="InterPro"/>
</dbReference>
<dbReference type="AlphaFoldDB" id="A0A6F9DKW2"/>
<dbReference type="InterPro" id="IPR029030">
    <property type="entry name" value="Caspase-like_dom_sf"/>
</dbReference>
<evidence type="ECO:0000313" key="2">
    <source>
        <dbReference type="EMBL" id="CAB3263603.1"/>
    </source>
</evidence>
<dbReference type="PANTHER" id="PTHR22576">
    <property type="entry name" value="MUCOSA ASSOCIATED LYMPHOID TISSUE LYMPHOMA TRANSLOCATION PROTEIN 1/PARACASPASE"/>
    <property type="match status" value="1"/>
</dbReference>
<dbReference type="SUPFAM" id="SSF48726">
    <property type="entry name" value="Immunoglobulin"/>
    <property type="match status" value="1"/>
</dbReference>
<organism evidence="2">
    <name type="scientific">Phallusia mammillata</name>
    <dbReference type="NCBI Taxonomy" id="59560"/>
    <lineage>
        <taxon>Eukaryota</taxon>
        <taxon>Metazoa</taxon>
        <taxon>Chordata</taxon>
        <taxon>Tunicata</taxon>
        <taxon>Ascidiacea</taxon>
        <taxon>Phlebobranchia</taxon>
        <taxon>Ascidiidae</taxon>
        <taxon>Phallusia</taxon>
    </lineage>
</organism>
<feature type="domain" description="Ig-like" evidence="1">
    <location>
        <begin position="180"/>
        <end position="269"/>
    </location>
</feature>
<dbReference type="GO" id="GO:0006508">
    <property type="term" value="P:proteolysis"/>
    <property type="evidence" value="ECO:0007669"/>
    <property type="project" value="InterPro"/>
</dbReference>
<dbReference type="PANTHER" id="PTHR22576:SF37">
    <property type="entry name" value="MUCOSA-ASSOCIATED LYMPHOID TISSUE LYMPHOMA TRANSLOCATION PROTEIN 1"/>
    <property type="match status" value="1"/>
</dbReference>
<dbReference type="EMBL" id="LR787741">
    <property type="protein sequence ID" value="CAB3263603.1"/>
    <property type="molecule type" value="mRNA"/>
</dbReference>
<gene>
    <name evidence="2" type="primary">Malt1</name>
</gene>
<dbReference type="InterPro" id="IPR007110">
    <property type="entry name" value="Ig-like_dom"/>
</dbReference>
<dbReference type="Pfam" id="PF00656">
    <property type="entry name" value="Peptidase_C14"/>
    <property type="match status" value="1"/>
</dbReference>
<protein>
    <submittedName>
        <fullName evidence="2">Mucosa-associated lymphoid tissue lymphoma translocation protein 1-like</fullName>
    </submittedName>
</protein>
<dbReference type="Gene3D" id="2.60.40.10">
    <property type="entry name" value="Immunoglobulins"/>
    <property type="match status" value="1"/>
</dbReference>
<evidence type="ECO:0000259" key="1">
    <source>
        <dbReference type="PROSITE" id="PS50835"/>
    </source>
</evidence>
<name>A0A6F9DKW2_9ASCI</name>
<dbReference type="Gene3D" id="3.40.50.1460">
    <property type="match status" value="1"/>
</dbReference>
<sequence>MLRSKYNHFILNQLPLDVFKDLCETLNVEGPCNWKHVVRTLQEKEHFFSDNEFIILCRSRVDAFEIVKKIVERQVTVAFLLQYLDTLPCKCASTALINSLDAYFQASFQQQNYGPPYVQQYYSQDRFISAPTPGHMVPQDHMAHERYHTVAGFPTSSHMMQYPNDPAKMSTNSLQDNTTPKPQKVITILEQPKDQRCSPINCEILRFIVESNQTDIKYQWYHNDKPVPGSLKPTLILEKPSVESIGNYYCIAESPSLGHSPHGSARSRTAFVDIVHDVSQHISEFNASDKIALFIGNDTYQNNKQLPAVSRDLRVLTKIFKDNLHFRTLSFQNLDFLEMHRVFRLWIDLSIKGCYCVFYFGGHGYENDGQCYLVPTDAPSKYISAHCIQAHSALEDVQRRCEPSMMLILLDICRKSNPHDMRRYSSRTSFTDNIVFAYATTENREAFEEQGRTYGIFVESLQKHLEKPIRVNHMLSYVQDDVRKSDVQCVEVKTLLSFNRCLTDRLEAGKGYSEVHRKWKEMHDVPELPVLIQCKENGISFSVSFKSILTNCIEVTASTVNTNNLNQCEVYVRIDRLKAQNITLSNSEGFDILPHERLTQSPVQILNLQKLEESEVKIPFLLRFQEKPGDFIHEKTYVYKLDLSVVQAWKSQIGCVQRKS</sequence>
<dbReference type="InterPro" id="IPR013783">
    <property type="entry name" value="Ig-like_fold"/>
</dbReference>
<dbReference type="InterPro" id="IPR036179">
    <property type="entry name" value="Ig-like_dom_sf"/>
</dbReference>
<dbReference type="InterPro" id="IPR052039">
    <property type="entry name" value="Caspase-related_regulators"/>
</dbReference>
<accession>A0A6F9DKW2</accession>
<reference evidence="2" key="1">
    <citation type="submission" date="2020-04" db="EMBL/GenBank/DDBJ databases">
        <authorList>
            <person name="Neveu A P."/>
        </authorList>
    </citation>
    <scope>NUCLEOTIDE SEQUENCE</scope>
    <source>
        <tissue evidence="2">Whole embryo</tissue>
    </source>
</reference>
<proteinExistence type="evidence at transcript level"/>